<protein>
    <submittedName>
        <fullName evidence="1">Uncharacterized protein</fullName>
    </submittedName>
</protein>
<dbReference type="AlphaFoldDB" id="A0A5C4V5W8"/>
<dbReference type="OrthoDB" id="4761396at2"/>
<keyword evidence="2" id="KW-1185">Reference proteome</keyword>
<dbReference type="RefSeq" id="WP_139637553.1">
    <property type="nucleotide sequence ID" value="NZ_VDLX02000028.1"/>
</dbReference>
<reference evidence="1 2" key="1">
    <citation type="submission" date="2019-10" db="EMBL/GenBank/DDBJ databases">
        <title>Nonomuraea sp. nov., isolated from Phyllanthus amarus.</title>
        <authorList>
            <person name="Klykleung N."/>
            <person name="Tanasupawat S."/>
        </authorList>
    </citation>
    <scope>NUCLEOTIDE SEQUENCE [LARGE SCALE GENOMIC DNA]</scope>
    <source>
        <strain evidence="1 2">PA1-10</strain>
    </source>
</reference>
<dbReference type="EMBL" id="VDLX02000028">
    <property type="protein sequence ID" value="KAB8186889.1"/>
    <property type="molecule type" value="Genomic_DNA"/>
</dbReference>
<gene>
    <name evidence="1" type="ORF">FH608_046210</name>
</gene>
<dbReference type="Proteomes" id="UP000312512">
    <property type="component" value="Unassembled WGS sequence"/>
</dbReference>
<evidence type="ECO:0000313" key="1">
    <source>
        <dbReference type="EMBL" id="KAB8186889.1"/>
    </source>
</evidence>
<accession>A0A5C4V5W8</accession>
<evidence type="ECO:0000313" key="2">
    <source>
        <dbReference type="Proteomes" id="UP000312512"/>
    </source>
</evidence>
<organism evidence="1 2">
    <name type="scientific">Nonomuraea phyllanthi</name>
    <dbReference type="NCBI Taxonomy" id="2219224"/>
    <lineage>
        <taxon>Bacteria</taxon>
        <taxon>Bacillati</taxon>
        <taxon>Actinomycetota</taxon>
        <taxon>Actinomycetes</taxon>
        <taxon>Streptosporangiales</taxon>
        <taxon>Streptosporangiaceae</taxon>
        <taxon>Nonomuraea</taxon>
    </lineage>
</organism>
<sequence length="86" mass="9145">MPDRSDLTLPCLACGKPLTSALPGACINQPSGATTFTTTGHYGSTVFDPMDGSRLDVNVCDDCLTARRDRVLHIAHDGTLQPWGVD</sequence>
<comment type="caution">
    <text evidence="1">The sequence shown here is derived from an EMBL/GenBank/DDBJ whole genome shotgun (WGS) entry which is preliminary data.</text>
</comment>
<proteinExistence type="predicted"/>
<name>A0A5C4V5W8_9ACTN</name>